<dbReference type="PROSITE" id="PS50850">
    <property type="entry name" value="MFS"/>
    <property type="match status" value="1"/>
</dbReference>
<feature type="transmembrane region" description="Helical" evidence="6">
    <location>
        <begin position="374"/>
        <end position="393"/>
    </location>
</feature>
<feature type="transmembrane region" description="Helical" evidence="6">
    <location>
        <begin position="41"/>
        <end position="59"/>
    </location>
</feature>
<evidence type="ECO:0000256" key="1">
    <source>
        <dbReference type="ARBA" id="ARBA00004651"/>
    </source>
</evidence>
<feature type="transmembrane region" description="Helical" evidence="6">
    <location>
        <begin position="172"/>
        <end position="193"/>
    </location>
</feature>
<feature type="transmembrane region" description="Helical" evidence="6">
    <location>
        <begin position="65"/>
        <end position="86"/>
    </location>
</feature>
<keyword evidence="9" id="KW-1185">Reference proteome</keyword>
<feature type="transmembrane region" description="Helical" evidence="6">
    <location>
        <begin position="399"/>
        <end position="418"/>
    </location>
</feature>
<feature type="transmembrane region" description="Helical" evidence="6">
    <location>
        <begin position="125"/>
        <end position="151"/>
    </location>
</feature>
<evidence type="ECO:0000256" key="5">
    <source>
        <dbReference type="ARBA" id="ARBA00023136"/>
    </source>
</evidence>
<dbReference type="InterPro" id="IPR036259">
    <property type="entry name" value="MFS_trans_sf"/>
</dbReference>
<evidence type="ECO:0000256" key="2">
    <source>
        <dbReference type="ARBA" id="ARBA00022475"/>
    </source>
</evidence>
<dbReference type="Proteomes" id="UP001610990">
    <property type="component" value="Unassembled WGS sequence"/>
</dbReference>
<comment type="caution">
    <text evidence="8">The sequence shown here is derived from an EMBL/GenBank/DDBJ whole genome shotgun (WGS) entry which is preliminary data.</text>
</comment>
<dbReference type="CDD" id="cd06173">
    <property type="entry name" value="MFS_MefA_like"/>
    <property type="match status" value="1"/>
</dbReference>
<dbReference type="Gene3D" id="1.20.1250.20">
    <property type="entry name" value="MFS general substrate transporter like domains"/>
    <property type="match status" value="1"/>
</dbReference>
<gene>
    <name evidence="8" type="ORF">ACH4GP_21725</name>
</gene>
<dbReference type="PANTHER" id="PTHR23513:SF6">
    <property type="entry name" value="MAJOR FACILITATOR SUPERFAMILY ASSOCIATED DOMAIN-CONTAINING PROTEIN"/>
    <property type="match status" value="1"/>
</dbReference>
<proteinExistence type="predicted"/>
<comment type="subcellular location">
    <subcellularLocation>
        <location evidence="1">Cell membrane</location>
        <topology evidence="1">Multi-pass membrane protein</topology>
    </subcellularLocation>
</comment>
<organism evidence="8 9">
    <name type="scientific">Streptomyces celluloflavus</name>
    <dbReference type="NCBI Taxonomy" id="58344"/>
    <lineage>
        <taxon>Bacteria</taxon>
        <taxon>Bacillati</taxon>
        <taxon>Actinomycetota</taxon>
        <taxon>Actinomycetes</taxon>
        <taxon>Kitasatosporales</taxon>
        <taxon>Streptomycetaceae</taxon>
        <taxon>Streptomyces</taxon>
    </lineage>
</organism>
<feature type="transmembrane region" description="Helical" evidence="6">
    <location>
        <begin position="334"/>
        <end position="354"/>
    </location>
</feature>
<keyword evidence="4 6" id="KW-1133">Transmembrane helix</keyword>
<evidence type="ECO:0000256" key="4">
    <source>
        <dbReference type="ARBA" id="ARBA00022989"/>
    </source>
</evidence>
<feature type="transmembrane region" description="Helical" evidence="6">
    <location>
        <begin position="307"/>
        <end position="328"/>
    </location>
</feature>
<dbReference type="InterPro" id="IPR011701">
    <property type="entry name" value="MFS"/>
</dbReference>
<feature type="transmembrane region" description="Helical" evidence="6">
    <location>
        <begin position="275"/>
        <end position="295"/>
    </location>
</feature>
<keyword evidence="2" id="KW-1003">Cell membrane</keyword>
<name>A0ABW7RG02_9ACTN</name>
<evidence type="ECO:0000256" key="6">
    <source>
        <dbReference type="SAM" id="Phobius"/>
    </source>
</evidence>
<dbReference type="InterPro" id="IPR020846">
    <property type="entry name" value="MFS_dom"/>
</dbReference>
<dbReference type="Pfam" id="PF07690">
    <property type="entry name" value="MFS_1"/>
    <property type="match status" value="1"/>
</dbReference>
<feature type="domain" description="Major facilitator superfamily (MFS) profile" evidence="7">
    <location>
        <begin position="239"/>
        <end position="435"/>
    </location>
</feature>
<evidence type="ECO:0000313" key="9">
    <source>
        <dbReference type="Proteomes" id="UP001610990"/>
    </source>
</evidence>
<dbReference type="EMBL" id="JBIRGH010000013">
    <property type="protein sequence ID" value="MFH8586986.1"/>
    <property type="molecule type" value="Genomic_DNA"/>
</dbReference>
<reference evidence="8 9" key="1">
    <citation type="submission" date="2024-10" db="EMBL/GenBank/DDBJ databases">
        <title>The Natural Products Discovery Center: Release of the First 8490 Sequenced Strains for Exploring Actinobacteria Biosynthetic Diversity.</title>
        <authorList>
            <person name="Kalkreuter E."/>
            <person name="Kautsar S.A."/>
            <person name="Yang D."/>
            <person name="Bader C.D."/>
            <person name="Teijaro C.N."/>
            <person name="Fluegel L."/>
            <person name="Davis C.M."/>
            <person name="Simpson J.R."/>
            <person name="Lauterbach L."/>
            <person name="Steele A.D."/>
            <person name="Gui C."/>
            <person name="Meng S."/>
            <person name="Li G."/>
            <person name="Viehrig K."/>
            <person name="Ye F."/>
            <person name="Su P."/>
            <person name="Kiefer A.F."/>
            <person name="Nichols A."/>
            <person name="Cepeda A.J."/>
            <person name="Yan W."/>
            <person name="Fan B."/>
            <person name="Jiang Y."/>
            <person name="Adhikari A."/>
            <person name="Zheng C.-J."/>
            <person name="Schuster L."/>
            <person name="Cowan T.M."/>
            <person name="Smanski M.J."/>
            <person name="Chevrette M.G."/>
            <person name="De Carvalho L.P.S."/>
            <person name="Shen B."/>
        </authorList>
    </citation>
    <scope>NUCLEOTIDE SEQUENCE [LARGE SCALE GENOMIC DNA]</scope>
    <source>
        <strain evidence="8 9">NPDC018013</strain>
    </source>
</reference>
<evidence type="ECO:0000256" key="3">
    <source>
        <dbReference type="ARBA" id="ARBA00022692"/>
    </source>
</evidence>
<evidence type="ECO:0000313" key="8">
    <source>
        <dbReference type="EMBL" id="MFH8586986.1"/>
    </source>
</evidence>
<feature type="transmembrane region" description="Helical" evidence="6">
    <location>
        <begin position="98"/>
        <end position="119"/>
    </location>
</feature>
<protein>
    <submittedName>
        <fullName evidence="8">MFS transporter</fullName>
    </submittedName>
</protein>
<evidence type="ECO:0000259" key="7">
    <source>
        <dbReference type="PROSITE" id="PS50850"/>
    </source>
</evidence>
<keyword evidence="3 6" id="KW-0812">Transmembrane</keyword>
<dbReference type="SUPFAM" id="SSF103473">
    <property type="entry name" value="MFS general substrate transporter"/>
    <property type="match status" value="1"/>
</dbReference>
<keyword evidence="5 6" id="KW-0472">Membrane</keyword>
<dbReference type="PANTHER" id="PTHR23513">
    <property type="entry name" value="INTEGRAL MEMBRANE EFFLUX PROTEIN-RELATED"/>
    <property type="match status" value="1"/>
</dbReference>
<sequence>MNRTTTPPPASPATGEPVRRRWGLWAEADFRRLWIGETTSSLGTAVGHVSLSLVAVVVLKADPATMGVLTALTWLPWLLIGLPAGAWVDRWPRRRVMLVSDLALLVLFASVPVAAWLGVLTIGQLLVVAVLVGVAKVFLSTAYAALIPTLVAKPDLLEANAKLRGGETAGEIAGPGVAGFIAQVFGAVGGLLVDSFSYLVSALCLGAIKPREKPPAAAARDGIRREITEGIRFVVRDPFLRTLACFGALGNLALNGIQAVQTVFLVRDVHLDGGAVGLVFAAVSTGGLAGVWAAGRIVRRFGTARGLLLSYLVVAPGIVLLPFAGSGLPLPVSVLGWALGVGGVVTANVISSSFSQSYCPPEMLGRVRASSSTVNYGAIPVGALLGGYLGEALGTRGTIWIMAGVLVTANLVLLVSPIRALRDFPQRAEAPRTDA</sequence>
<accession>A0ABW7RG02</accession>
<dbReference type="RefSeq" id="WP_367437152.1">
    <property type="nucleotide sequence ID" value="NZ_CP108413.1"/>
</dbReference>